<evidence type="ECO:0000313" key="3">
    <source>
        <dbReference type="EMBL" id="ABC22835.1"/>
    </source>
</evidence>
<reference evidence="3 4" key="1">
    <citation type="journal article" date="2011" name="Stand. Genomic Sci.">
        <title>Complete genome sequence of Rhodospirillum rubrum type strain (S1).</title>
        <authorList>
            <person name="Munk A.C."/>
            <person name="Copeland A."/>
            <person name="Lucas S."/>
            <person name="Lapidus A."/>
            <person name="Del Rio T.G."/>
            <person name="Barry K."/>
            <person name="Detter J.C."/>
            <person name="Hammon N."/>
            <person name="Israni S."/>
            <person name="Pitluck S."/>
            <person name="Brettin T."/>
            <person name="Bruce D."/>
            <person name="Han C."/>
            <person name="Tapia R."/>
            <person name="Gilna P."/>
            <person name="Schmutz J."/>
            <person name="Larimer F."/>
            <person name="Land M."/>
            <person name="Kyrpides N.C."/>
            <person name="Mavromatis K."/>
            <person name="Richardson P."/>
            <person name="Rohde M."/>
            <person name="Goker M."/>
            <person name="Klenk H.P."/>
            <person name="Zhang Y."/>
            <person name="Roberts G.P."/>
            <person name="Reslewic S."/>
            <person name="Schwartz D.C."/>
        </authorList>
    </citation>
    <scope>NUCLEOTIDE SEQUENCE [LARGE SCALE GENOMIC DNA]</scope>
    <source>
        <strain evidence="4">ATCC 11170 / ATH 1.1.1 / DSM 467 / LMG 4362 / NCIMB 8255 / S1</strain>
    </source>
</reference>
<dbReference type="PANTHER" id="PTHR30570:SF1">
    <property type="entry name" value="PHOSPHATE-BINDING PROTEIN PSTS"/>
    <property type="match status" value="1"/>
</dbReference>
<keyword evidence="4" id="KW-1185">Reference proteome</keyword>
<keyword evidence="1" id="KW-0732">Signal</keyword>
<dbReference type="EMBL" id="CP000230">
    <property type="protein sequence ID" value="ABC22835.1"/>
    <property type="molecule type" value="Genomic_DNA"/>
</dbReference>
<sequence>MPPRSPIRLSLAILGLLGGLLGGGAEPARAAEGARSQARIVGSSTMFALTAAVAERLSRLGLGQAPLVEVTGTGAGFHRFCAGIGLETPDLVAASRTMTDQERARCRANGVDDIGEIYLGHGAVVLARSWQTPFPALTRRMVWLALADEVPRKWALETNPNRLWSDIAPGLPAVPIRIFGPPPSSGTRDYLASALMDPGCLAFPLLAERPAAERETACRRLREDGAFIEAGEDDDRLVKRLVDDPTAVGFIGYAAFHRNGHLVSAIPIEGIAPTIETITEGSYPLTTQLILYVKTAHLGLISGLDRYVQAFTAEQAIGEDGYLRALGLVPAAASGKAP</sequence>
<dbReference type="AlphaFoldDB" id="Q2RSR0"/>
<dbReference type="HOGENOM" id="CLU_026228_0_0_5"/>
<dbReference type="Proteomes" id="UP000001929">
    <property type="component" value="Chromosome"/>
</dbReference>
<dbReference type="RefSeq" id="WP_011389788.1">
    <property type="nucleotide sequence ID" value="NC_007643.1"/>
</dbReference>
<dbReference type="PhylomeDB" id="Q2RSR0"/>
<dbReference type="SUPFAM" id="SSF53850">
    <property type="entry name" value="Periplasmic binding protein-like II"/>
    <property type="match status" value="1"/>
</dbReference>
<evidence type="ECO:0000259" key="2">
    <source>
        <dbReference type="Pfam" id="PF12849"/>
    </source>
</evidence>
<dbReference type="PATRIC" id="fig|269796.9.peg.2122"/>
<evidence type="ECO:0000256" key="1">
    <source>
        <dbReference type="ARBA" id="ARBA00022729"/>
    </source>
</evidence>
<evidence type="ECO:0000313" key="4">
    <source>
        <dbReference type="Proteomes" id="UP000001929"/>
    </source>
</evidence>
<dbReference type="PANTHER" id="PTHR30570">
    <property type="entry name" value="PERIPLASMIC PHOSPHATE BINDING COMPONENT OF PHOSPHATE ABC TRANSPORTER"/>
    <property type="match status" value="1"/>
</dbReference>
<dbReference type="EnsemblBacteria" id="ABC22835">
    <property type="protein sequence ID" value="ABC22835"/>
    <property type="gene ID" value="Rru_A2035"/>
</dbReference>
<dbReference type="Pfam" id="PF12849">
    <property type="entry name" value="PBP_like_2"/>
    <property type="match status" value="1"/>
</dbReference>
<dbReference type="KEGG" id="rru:Rru_A2035"/>
<feature type="domain" description="PBP" evidence="2">
    <location>
        <begin position="30"/>
        <end position="311"/>
    </location>
</feature>
<organism evidence="3 4">
    <name type="scientific">Rhodospirillum rubrum (strain ATCC 11170 / ATH 1.1.1 / DSM 467 / LMG 4362 / NCIMB 8255 / S1)</name>
    <dbReference type="NCBI Taxonomy" id="269796"/>
    <lineage>
        <taxon>Bacteria</taxon>
        <taxon>Pseudomonadati</taxon>
        <taxon>Pseudomonadota</taxon>
        <taxon>Alphaproteobacteria</taxon>
        <taxon>Rhodospirillales</taxon>
        <taxon>Rhodospirillaceae</taxon>
        <taxon>Rhodospirillum</taxon>
    </lineage>
</organism>
<name>Q2RSR0_RHORT</name>
<dbReference type="Gene3D" id="3.40.190.10">
    <property type="entry name" value="Periplasmic binding protein-like II"/>
    <property type="match status" value="2"/>
</dbReference>
<dbReference type="CDD" id="cd13654">
    <property type="entry name" value="PBP2_phosphate_like_2"/>
    <property type="match status" value="1"/>
</dbReference>
<accession>Q2RSR0</accession>
<dbReference type="InterPro" id="IPR050811">
    <property type="entry name" value="Phosphate_ABC_transporter"/>
</dbReference>
<protein>
    <submittedName>
        <fullName evidence="3">Phosphate binding protein, putative</fullName>
    </submittedName>
</protein>
<dbReference type="STRING" id="269796.Rru_A2035"/>
<dbReference type="eggNOG" id="COG0226">
    <property type="taxonomic scope" value="Bacteria"/>
</dbReference>
<proteinExistence type="predicted"/>
<gene>
    <name evidence="3" type="ordered locus">Rru_A2035</name>
</gene>
<dbReference type="InterPro" id="IPR024370">
    <property type="entry name" value="PBP_domain"/>
</dbReference>